<keyword evidence="2" id="KW-1185">Reference proteome</keyword>
<dbReference type="Pfam" id="PF05960">
    <property type="entry name" value="DUF885"/>
    <property type="match status" value="1"/>
</dbReference>
<evidence type="ECO:0000313" key="2">
    <source>
        <dbReference type="Proteomes" id="UP001201985"/>
    </source>
</evidence>
<protein>
    <submittedName>
        <fullName evidence="1">DUF885 domain-containing protein</fullName>
    </submittedName>
</protein>
<dbReference type="EMBL" id="JALBUU010000050">
    <property type="protein sequence ID" value="MCI0755724.1"/>
    <property type="molecule type" value="Genomic_DNA"/>
</dbReference>
<sequence length="133" mass="14301">GYTETLRAGIAAGVTPARRQVVEVATQIDRYTADDGFFAAFVAEAAPQEGNLPASLARTLADNSAAARVAYDELRSFLADELAPAATETDAVGRELYALNSRRFLGATIDLDETYEWGREELARMVAEQTAIA</sequence>
<dbReference type="InterPro" id="IPR010281">
    <property type="entry name" value="DUF885"/>
</dbReference>
<dbReference type="RefSeq" id="WP_241793580.1">
    <property type="nucleotide sequence ID" value="NZ_JALBUU010000050.1"/>
</dbReference>
<comment type="caution">
    <text evidence="1">The sequence shown here is derived from an EMBL/GenBank/DDBJ whole genome shotgun (WGS) entry which is preliminary data.</text>
</comment>
<proteinExistence type="predicted"/>
<organism evidence="1 2">
    <name type="scientific">Teichococcus vastitatis</name>
    <dbReference type="NCBI Taxonomy" id="2307076"/>
    <lineage>
        <taxon>Bacteria</taxon>
        <taxon>Pseudomonadati</taxon>
        <taxon>Pseudomonadota</taxon>
        <taxon>Alphaproteobacteria</taxon>
        <taxon>Acetobacterales</taxon>
        <taxon>Roseomonadaceae</taxon>
        <taxon>Roseomonas</taxon>
    </lineage>
</organism>
<feature type="non-terminal residue" evidence="1">
    <location>
        <position position="1"/>
    </location>
</feature>
<feature type="non-terminal residue" evidence="1">
    <location>
        <position position="133"/>
    </location>
</feature>
<accession>A0ABS9WAV5</accession>
<dbReference type="Proteomes" id="UP001201985">
    <property type="component" value="Unassembled WGS sequence"/>
</dbReference>
<reference evidence="1 2" key="1">
    <citation type="submission" date="2022-03" db="EMBL/GenBank/DDBJ databases">
        <title>Complete genome analysis of Roseomonas KG 17.1 : a prolific producer of plant growth promoters.</title>
        <authorList>
            <person name="Saadouli I."/>
            <person name="Najjari A."/>
            <person name="Mosbah A."/>
            <person name="Ouzari H.I."/>
        </authorList>
    </citation>
    <scope>NUCLEOTIDE SEQUENCE [LARGE SCALE GENOMIC DNA]</scope>
    <source>
        <strain evidence="1 2">KG17-1</strain>
    </source>
</reference>
<gene>
    <name evidence="1" type="ORF">MON41_18760</name>
</gene>
<evidence type="ECO:0000313" key="1">
    <source>
        <dbReference type="EMBL" id="MCI0755724.1"/>
    </source>
</evidence>
<name>A0ABS9WAV5_9PROT</name>